<protein>
    <submittedName>
        <fullName evidence="1">Uncharacterized protein</fullName>
    </submittedName>
</protein>
<dbReference type="Proteomes" id="UP001152795">
    <property type="component" value="Unassembled WGS sequence"/>
</dbReference>
<feature type="non-terminal residue" evidence="1">
    <location>
        <position position="1"/>
    </location>
</feature>
<comment type="caution">
    <text evidence="1">The sequence shown here is derived from an EMBL/GenBank/DDBJ whole genome shotgun (WGS) entry which is preliminary data.</text>
</comment>
<sequence>TVLDSTPRKRDKTDPATYAEIEREGVHLFVLDKSVSPEERKDFQRFIDTVPTPERKKISPTLNYRHPLMIKDDKDRPAVFKLLQEFKVPDGLADFSELQVPILPSDAPIADLSYPRYEMYRTYLETHNRFPDRLPALPDIYQKEIDDMPAETRDAYGVYYSFIHPESLSGISNLVKDAIWIAIRDRTFIDYDSS</sequence>
<gene>
    <name evidence="1" type="ORF">PACLA_8A058700</name>
</gene>
<dbReference type="AlphaFoldDB" id="A0A7D9JQF3"/>
<organism evidence="1 2">
    <name type="scientific">Paramuricea clavata</name>
    <name type="common">Red gorgonian</name>
    <name type="synonym">Violescent sea-whip</name>
    <dbReference type="NCBI Taxonomy" id="317549"/>
    <lineage>
        <taxon>Eukaryota</taxon>
        <taxon>Metazoa</taxon>
        <taxon>Cnidaria</taxon>
        <taxon>Anthozoa</taxon>
        <taxon>Octocorallia</taxon>
        <taxon>Malacalcyonacea</taxon>
        <taxon>Plexauridae</taxon>
        <taxon>Paramuricea</taxon>
    </lineage>
</organism>
<evidence type="ECO:0000313" key="2">
    <source>
        <dbReference type="Proteomes" id="UP001152795"/>
    </source>
</evidence>
<keyword evidence="2" id="KW-1185">Reference proteome</keyword>
<dbReference type="EMBL" id="CACRXK020020155">
    <property type="protein sequence ID" value="CAB4034483.1"/>
    <property type="molecule type" value="Genomic_DNA"/>
</dbReference>
<accession>A0A7D9JQF3</accession>
<proteinExistence type="predicted"/>
<reference evidence="1" key="1">
    <citation type="submission" date="2020-04" db="EMBL/GenBank/DDBJ databases">
        <authorList>
            <person name="Alioto T."/>
            <person name="Alioto T."/>
            <person name="Gomez Garrido J."/>
        </authorList>
    </citation>
    <scope>NUCLEOTIDE SEQUENCE</scope>
    <source>
        <strain evidence="1">A484AB</strain>
    </source>
</reference>
<evidence type="ECO:0000313" key="1">
    <source>
        <dbReference type="EMBL" id="CAB4034483.1"/>
    </source>
</evidence>
<name>A0A7D9JQF3_PARCT</name>